<name>A0AAJ5W0V7_9MICO</name>
<dbReference type="InterPro" id="IPR055487">
    <property type="entry name" value="DUF7059"/>
</dbReference>
<proteinExistence type="inferred from homology"/>
<dbReference type="GO" id="GO:0008276">
    <property type="term" value="F:protein methyltransferase activity"/>
    <property type="evidence" value="ECO:0007669"/>
    <property type="project" value="TreeGrafter"/>
</dbReference>
<dbReference type="GO" id="GO:0032259">
    <property type="term" value="P:methylation"/>
    <property type="evidence" value="ECO:0007669"/>
    <property type="project" value="UniProtKB-KW"/>
</dbReference>
<dbReference type="InterPro" id="IPR007848">
    <property type="entry name" value="Small_mtfrase_dom"/>
</dbReference>
<evidence type="ECO:0000313" key="8">
    <source>
        <dbReference type="EMBL" id="WEK13163.1"/>
    </source>
</evidence>
<dbReference type="GO" id="GO:0003676">
    <property type="term" value="F:nucleic acid binding"/>
    <property type="evidence" value="ECO:0007669"/>
    <property type="project" value="InterPro"/>
</dbReference>
<gene>
    <name evidence="8" type="ORF">P0Y48_11940</name>
</gene>
<dbReference type="GO" id="GO:0008757">
    <property type="term" value="F:S-adenosylmethionine-dependent methyltransferase activity"/>
    <property type="evidence" value="ECO:0007669"/>
    <property type="project" value="TreeGrafter"/>
</dbReference>
<evidence type="ECO:0000256" key="2">
    <source>
        <dbReference type="ARBA" id="ARBA00022603"/>
    </source>
</evidence>
<feature type="domain" description="DUF7059" evidence="6">
    <location>
        <begin position="23"/>
        <end position="111"/>
    </location>
</feature>
<evidence type="ECO:0000259" key="5">
    <source>
        <dbReference type="Pfam" id="PF05175"/>
    </source>
</evidence>
<dbReference type="CDD" id="cd02440">
    <property type="entry name" value="AdoMet_MTases"/>
    <property type="match status" value="1"/>
</dbReference>
<dbReference type="GO" id="GO:0008170">
    <property type="term" value="F:N-methyltransferase activity"/>
    <property type="evidence" value="ECO:0007669"/>
    <property type="project" value="UniProtKB-ARBA"/>
</dbReference>
<dbReference type="Proteomes" id="UP001213972">
    <property type="component" value="Chromosome"/>
</dbReference>
<evidence type="ECO:0000313" key="9">
    <source>
        <dbReference type="Proteomes" id="UP001213972"/>
    </source>
</evidence>
<keyword evidence="3" id="KW-0808">Transferase</keyword>
<dbReference type="AlphaFoldDB" id="A0AAJ5W0V7"/>
<dbReference type="PANTHER" id="PTHR45875">
    <property type="entry name" value="METHYLTRANSFERASE N6AMT1"/>
    <property type="match status" value="1"/>
</dbReference>
<feature type="domain" description="Methyltransferase small" evidence="5">
    <location>
        <begin position="165"/>
        <end position="249"/>
    </location>
</feature>
<dbReference type="Pfam" id="PF23186">
    <property type="entry name" value="DUF7059"/>
    <property type="match status" value="1"/>
</dbReference>
<dbReference type="PROSITE" id="PS00092">
    <property type="entry name" value="N6_MTASE"/>
    <property type="match status" value="1"/>
</dbReference>
<organism evidence="8 9">
    <name type="scientific">Candidatus Microbacterium phytovorans</name>
    <dbReference type="NCBI Taxonomy" id="3121374"/>
    <lineage>
        <taxon>Bacteria</taxon>
        <taxon>Bacillati</taxon>
        <taxon>Actinomycetota</taxon>
        <taxon>Actinomycetes</taxon>
        <taxon>Micrococcales</taxon>
        <taxon>Microbacteriaceae</taxon>
        <taxon>Microbacterium</taxon>
    </lineage>
</organism>
<dbReference type="SUPFAM" id="SSF53335">
    <property type="entry name" value="S-adenosyl-L-methionine-dependent methyltransferases"/>
    <property type="match status" value="1"/>
</dbReference>
<evidence type="ECO:0000256" key="1">
    <source>
        <dbReference type="ARBA" id="ARBA00006149"/>
    </source>
</evidence>
<dbReference type="Gene3D" id="3.40.50.150">
    <property type="entry name" value="Vaccinia Virus protein VP39"/>
    <property type="match status" value="1"/>
</dbReference>
<evidence type="ECO:0000256" key="4">
    <source>
        <dbReference type="ARBA" id="ARBA00022691"/>
    </source>
</evidence>
<evidence type="ECO:0000256" key="3">
    <source>
        <dbReference type="ARBA" id="ARBA00022679"/>
    </source>
</evidence>
<feature type="domain" description="DUF7782" evidence="7">
    <location>
        <begin position="410"/>
        <end position="516"/>
    </location>
</feature>
<dbReference type="InterPro" id="IPR052190">
    <property type="entry name" value="Euk-Arch_PrmC-MTase"/>
</dbReference>
<dbReference type="InterPro" id="IPR002052">
    <property type="entry name" value="DNA_methylase_N6_adenine_CS"/>
</dbReference>
<dbReference type="Pfam" id="PF25004">
    <property type="entry name" value="DUF7782"/>
    <property type="match status" value="1"/>
</dbReference>
<reference evidence="8" key="1">
    <citation type="submission" date="2023-03" db="EMBL/GenBank/DDBJ databases">
        <title>Andean soil-derived lignocellulolytic bacterial consortium as a source of novel taxa and putative plastic-active enzymes.</title>
        <authorList>
            <person name="Diaz-Garcia L."/>
            <person name="Chuvochina M."/>
            <person name="Feuerriegel G."/>
            <person name="Bunk B."/>
            <person name="Sproer C."/>
            <person name="Streit W.R."/>
            <person name="Rodriguez L.M."/>
            <person name="Overmann J."/>
            <person name="Jimenez D.J."/>
        </authorList>
    </citation>
    <scope>NUCLEOTIDE SEQUENCE</scope>
    <source>
        <strain evidence="8">MAG 4610</strain>
    </source>
</reference>
<dbReference type="EMBL" id="CP119321">
    <property type="protein sequence ID" value="WEK13163.1"/>
    <property type="molecule type" value="Genomic_DNA"/>
</dbReference>
<dbReference type="GO" id="GO:0035657">
    <property type="term" value="C:eRF1 methyltransferase complex"/>
    <property type="evidence" value="ECO:0007669"/>
    <property type="project" value="TreeGrafter"/>
</dbReference>
<accession>A0AAJ5W0V7</accession>
<keyword evidence="4" id="KW-0949">S-adenosyl-L-methionine</keyword>
<comment type="similarity">
    <text evidence="1">Belongs to the eukaryotic/archaeal PrmC-related family.</text>
</comment>
<sequence>MDAVTDPQPDPTRCAALGADLRAAGYTADAVRAAWGPLADEAVGHGLTAPALAALAARPADPAADPLAVLARLLFLGIPTALDLVDAALPACRGAGLVALGLATIDEGLVVPAALVRPQDVADEAGAGHWWIASDLDEAALTAQAHRGVLPTGHVLGVGGASLTLAGLQLPAPVGRVLDIGTGCGIQALRARHHADEVVATDVSERALRFTELNALLNGVTGIQTRHGSLFEPVAGEEFERVVSNPPFVITPRVAGVPEYEYRDAGFSGDALVAAFVSQVGTVLAPGGVAQLLGNWEYRDDEDGLDRVRGWVAASPVALDAWVVERERLDPLAYAELWVRDGGTVAGTPEYESLVQAWLDDFAARGVTAVGFGYLLLHRPPSGTPTLARYERIAQPVAGALGPHLLAATSAWHRLSRLDDDALAASELVVAGDVTEARHHLPGAADPSVIELRQGGGFARTIEVDPALAALVGACDGDLAVGPLVAAIADLLEVDAAALRDDLLPRVRELVFTGFLTFA</sequence>
<dbReference type="PANTHER" id="PTHR45875:SF1">
    <property type="entry name" value="METHYLTRANSFERASE N6AMT1"/>
    <property type="match status" value="1"/>
</dbReference>
<evidence type="ECO:0000259" key="7">
    <source>
        <dbReference type="Pfam" id="PF25004"/>
    </source>
</evidence>
<dbReference type="InterPro" id="IPR029063">
    <property type="entry name" value="SAM-dependent_MTases_sf"/>
</dbReference>
<evidence type="ECO:0000259" key="6">
    <source>
        <dbReference type="Pfam" id="PF23186"/>
    </source>
</evidence>
<dbReference type="InterPro" id="IPR056684">
    <property type="entry name" value="DUF7782"/>
</dbReference>
<dbReference type="Pfam" id="PF05175">
    <property type="entry name" value="MTS"/>
    <property type="match status" value="1"/>
</dbReference>
<protein>
    <submittedName>
        <fullName evidence="8">Methyltransferase</fullName>
    </submittedName>
</protein>
<keyword evidence="2 8" id="KW-0489">Methyltransferase</keyword>